<dbReference type="GO" id="GO:0044550">
    <property type="term" value="P:secondary metabolite biosynthetic process"/>
    <property type="evidence" value="ECO:0007669"/>
    <property type="project" value="TreeGrafter"/>
</dbReference>
<proteinExistence type="predicted"/>
<sequence length="489" mass="54308">MPRIILCSVDVVINSLVGDLVHASWRCVGDFARFVEIGKKELLDTEKLDMSVIARSVTFTAFDNTEMLVHPNDYYRKAYITFVGPRLTLHEILSMCQSGKIKPLPITEFDVSEISQAYRFFSSKDRVGKVFISLEKPNSIIKIMPPRYTSKFALDKSYLLIGALGGLGRSLSSWMRSQGARNFVFMARSSASKKEGKAQVDYLRRFGARDVSSSSDVEKAVAESNALGPIGGVVHAAMGLNEDLFGLSNLNVEGRGTSTVPFRARLRPPDFFLLASFMSGTVGVATETNYCAANAFLDAFSYWRRRQGLPTVSIGLVIVSEVEALLLRRGIQPLNEGEFLRVVDLGIVVVVVIVLRRPSVFKLLEKGFEMTRTVMDDEWSSILSAALDFDQTRNTGDPNNTSGGASLGWMKRFPEVAAKCLMKETNVSSLKEALNLVIGRKFSNFILMSYEKIDYARSFAQLGVDSMMASDFHAWFWNGFAADIPFLNI</sequence>
<dbReference type="OrthoDB" id="329835at2759"/>
<evidence type="ECO:0000313" key="6">
    <source>
        <dbReference type="EMBL" id="CAH0025602.1"/>
    </source>
</evidence>
<dbReference type="Gene3D" id="3.40.50.720">
    <property type="entry name" value="NAD(P)-binding Rossmann-like Domain"/>
    <property type="match status" value="1"/>
</dbReference>
<dbReference type="PANTHER" id="PTHR43775">
    <property type="entry name" value="FATTY ACID SYNTHASE"/>
    <property type="match status" value="1"/>
</dbReference>
<dbReference type="InterPro" id="IPR013968">
    <property type="entry name" value="PKS_KR"/>
</dbReference>
<accession>A0A9N9YP78</accession>
<dbReference type="InterPro" id="IPR036291">
    <property type="entry name" value="NAD(P)-bd_dom_sf"/>
</dbReference>
<feature type="domain" description="Enoyl reductase (ER)" evidence="5">
    <location>
        <begin position="1"/>
        <end position="132"/>
    </location>
</feature>
<dbReference type="AlphaFoldDB" id="A0A9N9YP78"/>
<dbReference type="InterPro" id="IPR057326">
    <property type="entry name" value="KR_dom"/>
</dbReference>
<dbReference type="GO" id="GO:0004312">
    <property type="term" value="F:fatty acid synthase activity"/>
    <property type="evidence" value="ECO:0007669"/>
    <property type="project" value="TreeGrafter"/>
</dbReference>
<feature type="domain" description="Ketoreductase" evidence="4">
    <location>
        <begin position="156"/>
        <end position="322"/>
    </location>
</feature>
<keyword evidence="3" id="KW-0560">Oxidoreductase</keyword>
<dbReference type="GO" id="GO:0006633">
    <property type="term" value="P:fatty acid biosynthetic process"/>
    <property type="evidence" value="ECO:0007669"/>
    <property type="project" value="TreeGrafter"/>
</dbReference>
<dbReference type="PANTHER" id="PTHR43775:SF37">
    <property type="entry name" value="SI:DKEY-61P9.11"/>
    <property type="match status" value="1"/>
</dbReference>
<organism evidence="6 7">
    <name type="scientific">Clonostachys rhizophaga</name>
    <dbReference type="NCBI Taxonomy" id="160324"/>
    <lineage>
        <taxon>Eukaryota</taxon>
        <taxon>Fungi</taxon>
        <taxon>Dikarya</taxon>
        <taxon>Ascomycota</taxon>
        <taxon>Pezizomycotina</taxon>
        <taxon>Sordariomycetes</taxon>
        <taxon>Hypocreomycetidae</taxon>
        <taxon>Hypocreales</taxon>
        <taxon>Bionectriaceae</taxon>
        <taxon>Clonostachys</taxon>
    </lineage>
</organism>
<dbReference type="EMBL" id="CABFNQ020000713">
    <property type="protein sequence ID" value="CAH0025602.1"/>
    <property type="molecule type" value="Genomic_DNA"/>
</dbReference>
<reference evidence="6" key="1">
    <citation type="submission" date="2021-10" db="EMBL/GenBank/DDBJ databases">
        <authorList>
            <person name="Piombo E."/>
        </authorList>
    </citation>
    <scope>NUCLEOTIDE SEQUENCE</scope>
</reference>
<dbReference type="Gene3D" id="3.90.180.10">
    <property type="entry name" value="Medium-chain alcohol dehydrogenases, catalytic domain"/>
    <property type="match status" value="1"/>
</dbReference>
<comment type="caution">
    <text evidence="6">The sequence shown here is derived from an EMBL/GenBank/DDBJ whole genome shotgun (WGS) entry which is preliminary data.</text>
</comment>
<evidence type="ECO:0000256" key="1">
    <source>
        <dbReference type="ARBA" id="ARBA00022450"/>
    </source>
</evidence>
<dbReference type="SMART" id="SM00822">
    <property type="entry name" value="PKS_KR"/>
    <property type="match status" value="1"/>
</dbReference>
<keyword evidence="1" id="KW-0596">Phosphopantetheine</keyword>
<dbReference type="Pfam" id="PF13602">
    <property type="entry name" value="ADH_zinc_N_2"/>
    <property type="match status" value="1"/>
</dbReference>
<keyword evidence="7" id="KW-1185">Reference proteome</keyword>
<keyword evidence="2" id="KW-0597">Phosphoprotein</keyword>
<evidence type="ECO:0008006" key="8">
    <source>
        <dbReference type="Google" id="ProtNLM"/>
    </source>
</evidence>
<evidence type="ECO:0000313" key="7">
    <source>
        <dbReference type="Proteomes" id="UP000696573"/>
    </source>
</evidence>
<dbReference type="SUPFAM" id="SSF51735">
    <property type="entry name" value="NAD(P)-binding Rossmann-fold domains"/>
    <property type="match status" value="1"/>
</dbReference>
<dbReference type="SMART" id="SM00829">
    <property type="entry name" value="PKS_ER"/>
    <property type="match status" value="1"/>
</dbReference>
<evidence type="ECO:0000256" key="3">
    <source>
        <dbReference type="ARBA" id="ARBA00023002"/>
    </source>
</evidence>
<dbReference type="Proteomes" id="UP000696573">
    <property type="component" value="Unassembled WGS sequence"/>
</dbReference>
<dbReference type="InterPro" id="IPR050091">
    <property type="entry name" value="PKS_NRPS_Biosynth_Enz"/>
</dbReference>
<evidence type="ECO:0000259" key="5">
    <source>
        <dbReference type="SMART" id="SM00829"/>
    </source>
</evidence>
<protein>
    <recommendedName>
        <fullName evidence="8">Ketoreductase (KR) domain-containing protein</fullName>
    </recommendedName>
</protein>
<evidence type="ECO:0000256" key="2">
    <source>
        <dbReference type="ARBA" id="ARBA00022553"/>
    </source>
</evidence>
<dbReference type="GO" id="GO:0016491">
    <property type="term" value="F:oxidoreductase activity"/>
    <property type="evidence" value="ECO:0007669"/>
    <property type="project" value="UniProtKB-KW"/>
</dbReference>
<dbReference type="InterPro" id="IPR020843">
    <property type="entry name" value="ER"/>
</dbReference>
<evidence type="ECO:0000259" key="4">
    <source>
        <dbReference type="SMART" id="SM00822"/>
    </source>
</evidence>
<dbReference type="Pfam" id="PF08659">
    <property type="entry name" value="KR"/>
    <property type="match status" value="1"/>
</dbReference>
<gene>
    <name evidence="6" type="ORF">CRHIZ90672A_00016708</name>
</gene>
<name>A0A9N9YP78_9HYPO</name>